<accession>A0A445C9F3</accession>
<proteinExistence type="predicted"/>
<dbReference type="AlphaFoldDB" id="A0A445C9F3"/>
<reference evidence="1 2" key="1">
    <citation type="submission" date="2019-01" db="EMBL/GenBank/DDBJ databases">
        <title>Sequencing of cultivated peanut Arachis hypogaea provides insights into genome evolution and oil improvement.</title>
        <authorList>
            <person name="Chen X."/>
        </authorList>
    </citation>
    <scope>NUCLEOTIDE SEQUENCE [LARGE SCALE GENOMIC DNA]</scope>
    <source>
        <strain evidence="2">cv. Fuhuasheng</strain>
        <tissue evidence="1">Leaves</tissue>
    </source>
</reference>
<gene>
    <name evidence="1" type="ORF">Ahy_A07g033502</name>
</gene>
<sequence length="111" mass="12304">MVSFTITTISTNHTPIIFHHHRQHTTSKTSTYPKTVSHSESIPTSVCFTYSVNLAKLRSIRGEPYSTLANSSAISSSPIVAGLGPWFSCSWFCFCFDTLLSLLLRLPTDYG</sequence>
<comment type="caution">
    <text evidence="1">The sequence shown here is derived from an EMBL/GenBank/DDBJ whole genome shotgun (WGS) entry which is preliminary data.</text>
</comment>
<organism evidence="1 2">
    <name type="scientific">Arachis hypogaea</name>
    <name type="common">Peanut</name>
    <dbReference type="NCBI Taxonomy" id="3818"/>
    <lineage>
        <taxon>Eukaryota</taxon>
        <taxon>Viridiplantae</taxon>
        <taxon>Streptophyta</taxon>
        <taxon>Embryophyta</taxon>
        <taxon>Tracheophyta</taxon>
        <taxon>Spermatophyta</taxon>
        <taxon>Magnoliopsida</taxon>
        <taxon>eudicotyledons</taxon>
        <taxon>Gunneridae</taxon>
        <taxon>Pentapetalae</taxon>
        <taxon>rosids</taxon>
        <taxon>fabids</taxon>
        <taxon>Fabales</taxon>
        <taxon>Fabaceae</taxon>
        <taxon>Papilionoideae</taxon>
        <taxon>50 kb inversion clade</taxon>
        <taxon>dalbergioids sensu lato</taxon>
        <taxon>Dalbergieae</taxon>
        <taxon>Pterocarpus clade</taxon>
        <taxon>Arachis</taxon>
    </lineage>
</organism>
<dbReference type="Proteomes" id="UP000289738">
    <property type="component" value="Chromosome A07"/>
</dbReference>
<keyword evidence="2" id="KW-1185">Reference proteome</keyword>
<dbReference type="EMBL" id="SDMP01000007">
    <property type="protein sequence ID" value="RYR47568.1"/>
    <property type="molecule type" value="Genomic_DNA"/>
</dbReference>
<name>A0A445C9F3_ARAHY</name>
<evidence type="ECO:0000313" key="1">
    <source>
        <dbReference type="EMBL" id="RYR47568.1"/>
    </source>
</evidence>
<evidence type="ECO:0000313" key="2">
    <source>
        <dbReference type="Proteomes" id="UP000289738"/>
    </source>
</evidence>
<protein>
    <submittedName>
        <fullName evidence="1">Uncharacterized protein</fullName>
    </submittedName>
</protein>